<comment type="similarity">
    <text evidence="2">Belongs to the transketolase family.</text>
</comment>
<dbReference type="eggNOG" id="COG3958">
    <property type="taxonomic scope" value="Bacteria"/>
</dbReference>
<gene>
    <name evidence="5" type="ordered locus">TREPR_1310</name>
</gene>
<evidence type="ECO:0000256" key="2">
    <source>
        <dbReference type="ARBA" id="ARBA00007131"/>
    </source>
</evidence>
<dbReference type="KEGG" id="tpi:TREPR_1310"/>
<dbReference type="Pfam" id="PF02779">
    <property type="entry name" value="Transket_pyr"/>
    <property type="match status" value="1"/>
</dbReference>
<dbReference type="SMART" id="SM00861">
    <property type="entry name" value="Transket_pyr"/>
    <property type="match status" value="1"/>
</dbReference>
<evidence type="ECO:0000313" key="6">
    <source>
        <dbReference type="Proteomes" id="UP000009223"/>
    </source>
</evidence>
<sequence length="311" mass="33408">MEKQSLRKAYGDALVELGKQNSDIVVLEADLGKSTMSYVFKESFPDRYFEMGIAEQNMASTSAGLALTGKIPFYSTFAVFAAGRAYDQIRCSIAIPKANVRICGSSCGLSDFGDGKTHQSVEDGNIIKTLPHMIVLNPCDAVEVKKMMGFLVSYQGPAYIRINRNDLPVFTSPDGEFQLGKIYPITEGGDAVIFATGVMVSKSAEAAELLKKDGIGVQVVNVSSLKPLLKEELLKYTAGKKAIITAEEAVKIGGLGAGIASLLIGEVNLPFEQVGINDEFGTSAHGYEELLEKYGISTNHIYNAVKKALGK</sequence>
<dbReference type="Proteomes" id="UP000009223">
    <property type="component" value="Chromosome"/>
</dbReference>
<feature type="domain" description="Transketolase-like pyrimidine-binding" evidence="4">
    <location>
        <begin position="4"/>
        <end position="169"/>
    </location>
</feature>
<evidence type="ECO:0000259" key="4">
    <source>
        <dbReference type="SMART" id="SM00861"/>
    </source>
</evidence>
<dbReference type="SUPFAM" id="SSF52922">
    <property type="entry name" value="TK C-terminal domain-like"/>
    <property type="match status" value="1"/>
</dbReference>
<protein>
    <submittedName>
        <fullName evidence="5">Transketolase C-section</fullName>
    </submittedName>
</protein>
<proteinExistence type="inferred from homology"/>
<dbReference type="OrthoDB" id="9803371at2"/>
<organism evidence="5 6">
    <name type="scientific">Treponema primitia (strain ATCC BAA-887 / DSM 12427 / ZAS-2)</name>
    <dbReference type="NCBI Taxonomy" id="545694"/>
    <lineage>
        <taxon>Bacteria</taxon>
        <taxon>Pseudomonadati</taxon>
        <taxon>Spirochaetota</taxon>
        <taxon>Spirochaetia</taxon>
        <taxon>Spirochaetales</taxon>
        <taxon>Treponemataceae</taxon>
        <taxon>Treponema</taxon>
    </lineage>
</organism>
<dbReference type="InterPro" id="IPR009014">
    <property type="entry name" value="Transketo_C/PFOR_II"/>
</dbReference>
<dbReference type="AlphaFoldDB" id="F5YRC5"/>
<dbReference type="InterPro" id="IPR029061">
    <property type="entry name" value="THDP-binding"/>
</dbReference>
<dbReference type="RefSeq" id="WP_015708773.1">
    <property type="nucleotide sequence ID" value="NC_015578.1"/>
</dbReference>
<dbReference type="Pfam" id="PF02780">
    <property type="entry name" value="Transketolase_C"/>
    <property type="match status" value="1"/>
</dbReference>
<name>F5YRC5_TREPZ</name>
<keyword evidence="3" id="KW-0786">Thiamine pyrophosphate</keyword>
<dbReference type="PANTHER" id="PTHR43825">
    <property type="entry name" value="PYRUVATE DEHYDROGENASE E1 COMPONENT"/>
    <property type="match status" value="1"/>
</dbReference>
<keyword evidence="6" id="KW-1185">Reference proteome</keyword>
<evidence type="ECO:0000256" key="1">
    <source>
        <dbReference type="ARBA" id="ARBA00001964"/>
    </source>
</evidence>
<comment type="cofactor">
    <cofactor evidence="1">
        <name>thiamine diphosphate</name>
        <dbReference type="ChEBI" id="CHEBI:58937"/>
    </cofactor>
</comment>
<evidence type="ECO:0000256" key="3">
    <source>
        <dbReference type="ARBA" id="ARBA00023052"/>
    </source>
</evidence>
<reference evidence="6" key="1">
    <citation type="submission" date="2009-12" db="EMBL/GenBank/DDBJ databases">
        <title>Complete sequence of Treponema primitia strain ZAS-2.</title>
        <authorList>
            <person name="Tetu S.G."/>
            <person name="Matson E."/>
            <person name="Ren Q."/>
            <person name="Seshadri R."/>
            <person name="Elbourne L."/>
            <person name="Hassan K.A."/>
            <person name="Durkin A."/>
            <person name="Radune D."/>
            <person name="Mohamoud Y."/>
            <person name="Shay R."/>
            <person name="Jin S."/>
            <person name="Zhang X."/>
            <person name="Lucey K."/>
            <person name="Ballor N.R."/>
            <person name="Ottesen E."/>
            <person name="Rosenthal R."/>
            <person name="Allen A."/>
            <person name="Leadbetter J.R."/>
            <person name="Paulsen I.T."/>
        </authorList>
    </citation>
    <scope>NUCLEOTIDE SEQUENCE [LARGE SCALE GENOMIC DNA]</scope>
    <source>
        <strain evidence="6">ATCC BAA-887 / DSM 12427 / ZAS-2</strain>
    </source>
</reference>
<dbReference type="EMBL" id="CP001843">
    <property type="protein sequence ID" value="AEF84107.1"/>
    <property type="molecule type" value="Genomic_DNA"/>
</dbReference>
<dbReference type="STRING" id="545694.TREPR_1310"/>
<dbReference type="Gene3D" id="3.40.50.920">
    <property type="match status" value="1"/>
</dbReference>
<evidence type="ECO:0000313" key="5">
    <source>
        <dbReference type="EMBL" id="AEF84107.1"/>
    </source>
</evidence>
<dbReference type="PANTHER" id="PTHR43825:SF1">
    <property type="entry name" value="TRANSKETOLASE-LIKE PYRIMIDINE-BINDING DOMAIN-CONTAINING PROTEIN"/>
    <property type="match status" value="1"/>
</dbReference>
<dbReference type="Gene3D" id="3.40.50.970">
    <property type="match status" value="1"/>
</dbReference>
<dbReference type="InterPro" id="IPR005475">
    <property type="entry name" value="Transketolase-like_Pyr-bd"/>
</dbReference>
<reference evidence="5 6" key="2">
    <citation type="journal article" date="2011" name="ISME J.">
        <title>RNA-seq reveals cooperative metabolic interactions between two termite-gut spirochete species in co-culture.</title>
        <authorList>
            <person name="Rosenthal A.Z."/>
            <person name="Matson E.G."/>
            <person name="Eldar A."/>
            <person name="Leadbetter J.R."/>
        </authorList>
    </citation>
    <scope>NUCLEOTIDE SEQUENCE [LARGE SCALE GENOMIC DNA]</scope>
    <source>
        <strain evidence="6">ATCC BAA-887 / DSM 12427 / ZAS-2</strain>
    </source>
</reference>
<dbReference type="FunFam" id="3.40.50.970:FF:000129">
    <property type="entry name" value="Transketolase"/>
    <property type="match status" value="1"/>
</dbReference>
<dbReference type="SUPFAM" id="SSF52518">
    <property type="entry name" value="Thiamin diphosphate-binding fold (THDP-binding)"/>
    <property type="match status" value="1"/>
</dbReference>
<dbReference type="InterPro" id="IPR051157">
    <property type="entry name" value="PDH/Transketolase"/>
</dbReference>
<dbReference type="CDD" id="cd07033">
    <property type="entry name" value="TPP_PYR_DXS_TK_like"/>
    <property type="match status" value="1"/>
</dbReference>
<accession>F5YRC5</accession>
<dbReference type="InterPro" id="IPR033248">
    <property type="entry name" value="Transketolase_C"/>
</dbReference>
<dbReference type="HOGENOM" id="CLU_009227_1_1_12"/>